<accession>A0A7T0BTD8</accession>
<reference evidence="2 3" key="1">
    <citation type="submission" date="2020-02" db="EMBL/GenBank/DDBJ databases">
        <title>Genomic and physiological characterization of two novel Nitrospinaceae genera.</title>
        <authorList>
            <person name="Mueller A.J."/>
            <person name="Jung M.-Y."/>
            <person name="Strachan C.R."/>
            <person name="Herbold C.W."/>
            <person name="Kirkegaard R.H."/>
            <person name="Daims H."/>
        </authorList>
    </citation>
    <scope>NUCLEOTIDE SEQUENCE [LARGE SCALE GENOMIC DNA]</scope>
    <source>
        <strain evidence="2">EB</strain>
    </source>
</reference>
<evidence type="ECO:0000313" key="2">
    <source>
        <dbReference type="EMBL" id="QPJ60625.1"/>
    </source>
</evidence>
<protein>
    <submittedName>
        <fullName evidence="2">Uncharacterized protein</fullName>
    </submittedName>
</protein>
<feature type="transmembrane region" description="Helical" evidence="1">
    <location>
        <begin position="54"/>
        <end position="76"/>
    </location>
</feature>
<sequence>MIGAIEILIILVIFGIIYGKDAIDKTYRKRPDEGVVESLAVDVKEFYKENPRRLLYILLGVLGGLSFLVTIMYYLITETDLGRMIGMT</sequence>
<dbReference type="AlphaFoldDB" id="A0A7T0BTD8"/>
<keyword evidence="1" id="KW-0472">Membrane</keyword>
<dbReference type="Proteomes" id="UP000594688">
    <property type="component" value="Chromosome"/>
</dbReference>
<evidence type="ECO:0000313" key="3">
    <source>
        <dbReference type="Proteomes" id="UP000594688"/>
    </source>
</evidence>
<keyword evidence="1" id="KW-1133">Transmembrane helix</keyword>
<gene>
    <name evidence="2" type="ORF">G3M70_01475</name>
</gene>
<feature type="transmembrane region" description="Helical" evidence="1">
    <location>
        <begin position="6"/>
        <end position="23"/>
    </location>
</feature>
<dbReference type="EMBL" id="CP048685">
    <property type="protein sequence ID" value="QPJ60625.1"/>
    <property type="molecule type" value="Genomic_DNA"/>
</dbReference>
<proteinExistence type="predicted"/>
<evidence type="ECO:0000256" key="1">
    <source>
        <dbReference type="SAM" id="Phobius"/>
    </source>
</evidence>
<keyword evidence="1" id="KW-0812">Transmembrane</keyword>
<organism evidence="2 3">
    <name type="scientific">Candidatus Nitronauta litoralis</name>
    <dbReference type="NCBI Taxonomy" id="2705533"/>
    <lineage>
        <taxon>Bacteria</taxon>
        <taxon>Pseudomonadati</taxon>
        <taxon>Nitrospinota/Tectimicrobiota group</taxon>
        <taxon>Nitrospinota</taxon>
        <taxon>Nitrospinia</taxon>
        <taxon>Nitrospinales</taxon>
        <taxon>Nitrospinaceae</taxon>
        <taxon>Candidatus Nitronauta</taxon>
    </lineage>
</organism>
<name>A0A7T0BTD8_9BACT</name>
<dbReference type="KEGG" id="nli:G3M70_01475"/>